<dbReference type="PANTHER" id="PTHR30298">
    <property type="entry name" value="H REPEAT-ASSOCIATED PREDICTED TRANSPOSASE"/>
    <property type="match status" value="1"/>
</dbReference>
<proteinExistence type="predicted"/>
<protein>
    <submittedName>
        <fullName evidence="2">ISAs1 family transposase</fullName>
    </submittedName>
</protein>
<evidence type="ECO:0000259" key="1">
    <source>
        <dbReference type="Pfam" id="PF01609"/>
    </source>
</evidence>
<dbReference type="InterPro" id="IPR047647">
    <property type="entry name" value="ISAs1_transpos"/>
</dbReference>
<gene>
    <name evidence="2" type="ORF">F4Y08_08765</name>
</gene>
<dbReference type="Pfam" id="PF01609">
    <property type="entry name" value="DDE_Tnp_1"/>
    <property type="match status" value="1"/>
</dbReference>
<dbReference type="GO" id="GO:0006313">
    <property type="term" value="P:DNA transposition"/>
    <property type="evidence" value="ECO:0007669"/>
    <property type="project" value="InterPro"/>
</dbReference>
<dbReference type="GO" id="GO:0003677">
    <property type="term" value="F:DNA binding"/>
    <property type="evidence" value="ECO:0007669"/>
    <property type="project" value="InterPro"/>
</dbReference>
<organism evidence="2">
    <name type="scientific">Caldilineaceae bacterium SB0662_bin_9</name>
    <dbReference type="NCBI Taxonomy" id="2605258"/>
    <lineage>
        <taxon>Bacteria</taxon>
        <taxon>Bacillati</taxon>
        <taxon>Chloroflexota</taxon>
        <taxon>Caldilineae</taxon>
        <taxon>Caldilineales</taxon>
        <taxon>Caldilineaceae</taxon>
    </lineage>
</organism>
<sequence>MLSGALGGRPGTRAPAVVHLPGPVAAGAARGPPAGPAGIRALHMVSAFLVREGLTLAQEPCDAKSNEIAAIPRWLDRIHLKGAVVTMDAAGCQTAIVQALREAGADYVLAVKRNQPTLHREVKAAFDDAERGVFRPADSAPSATTSRAGLRMRKPCWSWSAATGGWRTACTAPWTCNSGRTTAACAAATPPPSWASCAEPP</sequence>
<evidence type="ECO:0000313" key="2">
    <source>
        <dbReference type="EMBL" id="MYD90408.1"/>
    </source>
</evidence>
<dbReference type="InterPro" id="IPR051698">
    <property type="entry name" value="Transposase_11-like"/>
</dbReference>
<dbReference type="InterPro" id="IPR002559">
    <property type="entry name" value="Transposase_11"/>
</dbReference>
<feature type="domain" description="Transposase IS4-like" evidence="1">
    <location>
        <begin position="32"/>
        <end position="125"/>
    </location>
</feature>
<accession>A0A6B1DT11</accession>
<reference evidence="2" key="1">
    <citation type="submission" date="2019-09" db="EMBL/GenBank/DDBJ databases">
        <title>Characterisation of the sponge microbiome using genome-centric metagenomics.</title>
        <authorList>
            <person name="Engelberts J.P."/>
            <person name="Robbins S.J."/>
            <person name="De Goeij J.M."/>
            <person name="Aranda M."/>
            <person name="Bell S.C."/>
            <person name="Webster N.S."/>
        </authorList>
    </citation>
    <scope>NUCLEOTIDE SEQUENCE</scope>
    <source>
        <strain evidence="2">SB0662_bin_9</strain>
    </source>
</reference>
<comment type="caution">
    <text evidence="2">The sequence shown here is derived from an EMBL/GenBank/DDBJ whole genome shotgun (WGS) entry which is preliminary data.</text>
</comment>
<dbReference type="EMBL" id="VXPY01000060">
    <property type="protein sequence ID" value="MYD90408.1"/>
    <property type="molecule type" value="Genomic_DNA"/>
</dbReference>
<dbReference type="NCBIfam" id="NF033564">
    <property type="entry name" value="transpos_ISAs1"/>
    <property type="match status" value="1"/>
</dbReference>
<dbReference type="AlphaFoldDB" id="A0A6B1DT11"/>
<name>A0A6B1DT11_9CHLR</name>
<dbReference type="PANTHER" id="PTHR30298:SF0">
    <property type="entry name" value="PROTEIN YBFL-RELATED"/>
    <property type="match status" value="1"/>
</dbReference>
<dbReference type="GO" id="GO:0004803">
    <property type="term" value="F:transposase activity"/>
    <property type="evidence" value="ECO:0007669"/>
    <property type="project" value="InterPro"/>
</dbReference>